<proteinExistence type="predicted"/>
<dbReference type="GO" id="GO:0016799">
    <property type="term" value="F:hydrolase activity, hydrolyzing N-glycosyl compounds"/>
    <property type="evidence" value="ECO:0007669"/>
    <property type="project" value="InterPro"/>
</dbReference>
<protein>
    <submittedName>
        <fullName evidence="2">Inosine-uridine nucleoside N-ribohydrolase</fullName>
    </submittedName>
</protein>
<dbReference type="PANTHER" id="PTHR46190">
    <property type="entry name" value="SI:CH211-201H21.5-RELATED"/>
    <property type="match status" value="1"/>
</dbReference>
<dbReference type="SUPFAM" id="SSF53590">
    <property type="entry name" value="Nucleoside hydrolase"/>
    <property type="match status" value="1"/>
</dbReference>
<feature type="domain" description="Inosine/uridine-preferring nucleoside hydrolase" evidence="1">
    <location>
        <begin position="64"/>
        <end position="366"/>
    </location>
</feature>
<evidence type="ECO:0000313" key="2">
    <source>
        <dbReference type="EMBL" id="NYF79056.1"/>
    </source>
</evidence>
<keyword evidence="3" id="KW-1185">Reference proteome</keyword>
<dbReference type="InterPro" id="IPR036452">
    <property type="entry name" value="Ribo_hydro-like"/>
</dbReference>
<sequence>MSEITRRHLVQRVLMGTALFGARNLLAGAQSVAAVTQAGAPGSSIIPPTGIAENQPKLQGIRRVIVDTDPGNDDALALLMALTHPQLVVEAVTVCPGNMGIEKYDQQVRNARYVVDLAGKGGKMPVYRGMAHPILNQPYPVATFIHGKYGLGEVEVTEVKQKAEPEHAVDAMRRIVNASPGEVTILALGGLTNVAMAMLMDDAFTRNLRGVLFVGGKYASPGMAPGYNVLVDPEAADIVVRSGIKLTMVGDASRRDSILVDADYDRAAKLDTRLSRFFIASNALRRTYEMKYRGAAGSINADPLAIAMAADSTIGQKYMSVAMKVELEGKYTRGQLVYGEDIYSGHPIPPGNVDVCIEANATKFKEMVFETLKSA</sequence>
<dbReference type="Gene3D" id="3.90.245.10">
    <property type="entry name" value="Ribonucleoside hydrolase-like"/>
    <property type="match status" value="1"/>
</dbReference>
<dbReference type="InterPro" id="IPR001910">
    <property type="entry name" value="Inosine/uridine_hydrolase_dom"/>
</dbReference>
<evidence type="ECO:0000259" key="1">
    <source>
        <dbReference type="Pfam" id="PF01156"/>
    </source>
</evidence>
<accession>A0A7Y9PH28</accession>
<name>A0A7Y9PH28_9BACT</name>
<dbReference type="PANTHER" id="PTHR46190:SF1">
    <property type="entry name" value="SI:CH211-201H21.5"/>
    <property type="match status" value="1"/>
</dbReference>
<dbReference type="InterPro" id="IPR052775">
    <property type="entry name" value="IUN_hydrolase"/>
</dbReference>
<dbReference type="EMBL" id="JACCCW010000001">
    <property type="protein sequence ID" value="NYF79056.1"/>
    <property type="molecule type" value="Genomic_DNA"/>
</dbReference>
<reference evidence="2 3" key="1">
    <citation type="submission" date="2020-07" db="EMBL/GenBank/DDBJ databases">
        <title>Genomic Encyclopedia of Type Strains, Phase IV (KMG-V): Genome sequencing to study the core and pangenomes of soil and plant-associated prokaryotes.</title>
        <authorList>
            <person name="Whitman W."/>
        </authorList>
    </citation>
    <scope>NUCLEOTIDE SEQUENCE [LARGE SCALE GENOMIC DNA]</scope>
    <source>
        <strain evidence="2 3">X4EP2</strain>
    </source>
</reference>
<comment type="caution">
    <text evidence="2">The sequence shown here is derived from an EMBL/GenBank/DDBJ whole genome shotgun (WGS) entry which is preliminary data.</text>
</comment>
<dbReference type="RefSeq" id="WP_179488967.1">
    <property type="nucleotide sequence ID" value="NZ_JACCCW010000001.1"/>
</dbReference>
<gene>
    <name evidence="2" type="ORF">HDF17_001343</name>
</gene>
<evidence type="ECO:0000313" key="3">
    <source>
        <dbReference type="Proteomes" id="UP000589520"/>
    </source>
</evidence>
<dbReference type="Proteomes" id="UP000589520">
    <property type="component" value="Unassembled WGS sequence"/>
</dbReference>
<dbReference type="Pfam" id="PF01156">
    <property type="entry name" value="IU_nuc_hydro"/>
    <property type="match status" value="1"/>
</dbReference>
<organism evidence="2 3">
    <name type="scientific">Granulicella arctica</name>
    <dbReference type="NCBI Taxonomy" id="940613"/>
    <lineage>
        <taxon>Bacteria</taxon>
        <taxon>Pseudomonadati</taxon>
        <taxon>Acidobacteriota</taxon>
        <taxon>Terriglobia</taxon>
        <taxon>Terriglobales</taxon>
        <taxon>Acidobacteriaceae</taxon>
        <taxon>Granulicella</taxon>
    </lineage>
</organism>
<dbReference type="AlphaFoldDB" id="A0A7Y9PH28"/>
<keyword evidence="2" id="KW-0378">Hydrolase</keyword>